<evidence type="ECO:0000313" key="5">
    <source>
        <dbReference type="Proteomes" id="UP000232188"/>
    </source>
</evidence>
<gene>
    <name evidence="3" type="ORF">CH376_19760</name>
    <name evidence="2" type="ORF">CH380_05470</name>
</gene>
<evidence type="ECO:0000313" key="2">
    <source>
        <dbReference type="EMBL" id="PJZ54514.1"/>
    </source>
</evidence>
<dbReference type="EMBL" id="NPDU01000073">
    <property type="protein sequence ID" value="PJZ60194.1"/>
    <property type="molecule type" value="Genomic_DNA"/>
</dbReference>
<evidence type="ECO:0000256" key="1">
    <source>
        <dbReference type="SAM" id="Phobius"/>
    </source>
</evidence>
<evidence type="ECO:0000313" key="4">
    <source>
        <dbReference type="Proteomes" id="UP000232149"/>
    </source>
</evidence>
<keyword evidence="1" id="KW-1133">Transmembrane helix</keyword>
<keyword evidence="1" id="KW-0472">Membrane</keyword>
<name>A0A2M9YSL7_9LEPT</name>
<organism evidence="2 5">
    <name type="scientific">Leptospira adleri</name>
    <dbReference type="NCBI Taxonomy" id="2023186"/>
    <lineage>
        <taxon>Bacteria</taxon>
        <taxon>Pseudomonadati</taxon>
        <taxon>Spirochaetota</taxon>
        <taxon>Spirochaetia</taxon>
        <taxon>Leptospirales</taxon>
        <taxon>Leptospiraceae</taxon>
        <taxon>Leptospira</taxon>
    </lineage>
</organism>
<accession>A0A2M9YSL7</accession>
<evidence type="ECO:0000313" key="3">
    <source>
        <dbReference type="EMBL" id="PJZ60194.1"/>
    </source>
</evidence>
<feature type="transmembrane region" description="Helical" evidence="1">
    <location>
        <begin position="12"/>
        <end position="34"/>
    </location>
</feature>
<keyword evidence="4" id="KW-1185">Reference proteome</keyword>
<proteinExistence type="predicted"/>
<keyword evidence="1" id="KW-0812">Transmembrane</keyword>
<evidence type="ECO:0008006" key="6">
    <source>
        <dbReference type="Google" id="ProtNLM"/>
    </source>
</evidence>
<comment type="caution">
    <text evidence="2">The sequence shown here is derived from an EMBL/GenBank/DDBJ whole genome shotgun (WGS) entry which is preliminary data.</text>
</comment>
<dbReference type="AlphaFoldDB" id="A0A2M9YSL7"/>
<dbReference type="Proteomes" id="UP000232149">
    <property type="component" value="Unassembled WGS sequence"/>
</dbReference>
<dbReference type="Proteomes" id="UP000232188">
    <property type="component" value="Unassembled WGS sequence"/>
</dbReference>
<dbReference type="EMBL" id="NPDV01000003">
    <property type="protein sequence ID" value="PJZ54514.1"/>
    <property type="molecule type" value="Genomic_DNA"/>
</dbReference>
<dbReference type="PROSITE" id="PS51257">
    <property type="entry name" value="PROKAR_LIPOPROTEIN"/>
    <property type="match status" value="1"/>
</dbReference>
<reference evidence="4 5" key="1">
    <citation type="submission" date="2017-07" db="EMBL/GenBank/DDBJ databases">
        <title>Leptospira spp. isolated from tropical soils.</title>
        <authorList>
            <person name="Thibeaux R."/>
            <person name="Iraola G."/>
            <person name="Ferres I."/>
            <person name="Bierque E."/>
            <person name="Girault D."/>
            <person name="Soupe-Gilbert M.-E."/>
            <person name="Picardeau M."/>
            <person name="Goarant C."/>
        </authorList>
    </citation>
    <scope>NUCLEOTIDE SEQUENCE [LARGE SCALE GENOMIC DNA]</scope>
    <source>
        <strain evidence="2 5">FH2-B-C1</strain>
        <strain evidence="3 4">FH2-B-D1</strain>
    </source>
</reference>
<protein>
    <recommendedName>
        <fullName evidence="6">Lipoprotein</fullName>
    </recommendedName>
</protein>
<sequence length="117" mass="13746">MRTTVNSKIKTFRTVRSFLFFGTAIFSFACSFFYDRGPYLFPPIDVEYFTCNRCNSYFGGIMGKGPTKSFKSEAAKKCIHRWEKTEAKNFSKNVELYYQEDLNSDPLFRKLMELHPN</sequence>